<evidence type="ECO:0000256" key="4">
    <source>
        <dbReference type="ARBA" id="ARBA00024746"/>
    </source>
</evidence>
<gene>
    <name evidence="8" type="ORF">GR167_00255</name>
</gene>
<dbReference type="EMBL" id="WWEN01000001">
    <property type="protein sequence ID" value="MYM53719.1"/>
    <property type="molecule type" value="Genomic_DNA"/>
</dbReference>
<dbReference type="Gene3D" id="2.60.40.4070">
    <property type="match status" value="1"/>
</dbReference>
<evidence type="ECO:0000256" key="5">
    <source>
        <dbReference type="RuleBase" id="RU362076"/>
    </source>
</evidence>
<comment type="function">
    <text evidence="4 5">Required for flagellar hook formation. May act as a scaffolding protein.</text>
</comment>
<keyword evidence="8" id="KW-0282">Flagellum</keyword>
<comment type="caution">
    <text evidence="8">The sequence shown here is derived from an EMBL/GenBank/DDBJ whole genome shotgun (WGS) entry which is preliminary data.</text>
</comment>
<evidence type="ECO:0000259" key="7">
    <source>
        <dbReference type="Pfam" id="PF13861"/>
    </source>
</evidence>
<name>A0A6L8LKS3_9RHOB</name>
<evidence type="ECO:0000313" key="9">
    <source>
        <dbReference type="Proteomes" id="UP000479043"/>
    </source>
</evidence>
<sequence length="224" mass="23609">MSVTSIDYSSLRSASDISTTAATSTVTDASDMGSTDFLTLLTTQLQNQDPFQPMENGEFLGQLAQMSTVGGIDDLNETLSSMASQMSGSLISQASSMLGQSALVTGSVARPDETGLVAGRVELDDFADTMVIEYADAESGEVLHSETLTNQYAGGIDFSWDEAPTDGRQIRINVNATYEDGTVDASTQVYAEIEGVEVDSSSGGMTLQVKDYGAFLGSEITALR</sequence>
<evidence type="ECO:0000256" key="3">
    <source>
        <dbReference type="ARBA" id="ARBA00022795"/>
    </source>
</evidence>
<dbReference type="Pfam" id="PF03963">
    <property type="entry name" value="FlgD"/>
    <property type="match status" value="1"/>
</dbReference>
<keyword evidence="8" id="KW-0966">Cell projection</keyword>
<dbReference type="Gene3D" id="2.30.30.910">
    <property type="match status" value="1"/>
</dbReference>
<keyword evidence="9" id="KW-1185">Reference proteome</keyword>
<dbReference type="Pfam" id="PF13860">
    <property type="entry name" value="FlgD_ig"/>
    <property type="match status" value="1"/>
</dbReference>
<feature type="domain" description="FlgD Tudor-like" evidence="7">
    <location>
        <begin position="92"/>
        <end position="213"/>
    </location>
</feature>
<accession>A0A6L8LKS3</accession>
<organism evidence="8 9">
    <name type="scientific">Thalassovita mangrovi</name>
    <dbReference type="NCBI Taxonomy" id="2692236"/>
    <lineage>
        <taxon>Bacteria</taxon>
        <taxon>Pseudomonadati</taxon>
        <taxon>Pseudomonadota</taxon>
        <taxon>Alphaproteobacteria</taxon>
        <taxon>Rhodobacterales</taxon>
        <taxon>Roseobacteraceae</taxon>
        <taxon>Thalassovita</taxon>
    </lineage>
</organism>
<evidence type="ECO:0000256" key="1">
    <source>
        <dbReference type="ARBA" id="ARBA00010577"/>
    </source>
</evidence>
<dbReference type="Proteomes" id="UP000479043">
    <property type="component" value="Unassembled WGS sequence"/>
</dbReference>
<keyword evidence="8" id="KW-0969">Cilium</keyword>
<dbReference type="RefSeq" id="WP_160971438.1">
    <property type="nucleotide sequence ID" value="NZ_WWEN01000001.1"/>
</dbReference>
<dbReference type="GO" id="GO:0044781">
    <property type="term" value="P:bacterial-type flagellum organization"/>
    <property type="evidence" value="ECO:0007669"/>
    <property type="project" value="UniProtKB-UniRule"/>
</dbReference>
<reference evidence="8 9" key="1">
    <citation type="submission" date="2020-01" db="EMBL/GenBank/DDBJ databases">
        <authorList>
            <person name="Chen S."/>
        </authorList>
    </citation>
    <scope>NUCLEOTIDE SEQUENCE [LARGE SCALE GENOMIC DNA]</scope>
    <source>
        <strain evidence="8 9">GS-10</strain>
    </source>
</reference>
<evidence type="ECO:0000256" key="2">
    <source>
        <dbReference type="ARBA" id="ARBA00016013"/>
    </source>
</evidence>
<evidence type="ECO:0000313" key="8">
    <source>
        <dbReference type="EMBL" id="MYM53719.1"/>
    </source>
</evidence>
<protein>
    <recommendedName>
        <fullName evidence="2 5">Basal-body rod modification protein FlgD</fullName>
    </recommendedName>
</protein>
<comment type="similarity">
    <text evidence="1 5">Belongs to the FlgD family.</text>
</comment>
<feature type="domain" description="FlgD/Vpr Ig-like" evidence="6">
    <location>
        <begin position="113"/>
        <end position="168"/>
    </location>
</feature>
<proteinExistence type="inferred from homology"/>
<dbReference type="InterPro" id="IPR005648">
    <property type="entry name" value="FlgD"/>
</dbReference>
<dbReference type="Pfam" id="PF13861">
    <property type="entry name" value="FLgD_tudor"/>
    <property type="match status" value="1"/>
</dbReference>
<dbReference type="InterPro" id="IPR025963">
    <property type="entry name" value="FLgD_Tudor"/>
</dbReference>
<dbReference type="AlphaFoldDB" id="A0A6L8LKS3"/>
<keyword evidence="3 5" id="KW-1005">Bacterial flagellum biogenesis</keyword>
<evidence type="ECO:0000259" key="6">
    <source>
        <dbReference type="Pfam" id="PF13860"/>
    </source>
</evidence>
<dbReference type="InterPro" id="IPR025965">
    <property type="entry name" value="FlgD/Vpr_Ig-like"/>
</dbReference>